<evidence type="ECO:0000313" key="5">
    <source>
        <dbReference type="Proteomes" id="UP000254258"/>
    </source>
</evidence>
<proteinExistence type="inferred from homology"/>
<dbReference type="SUPFAM" id="SSF56214">
    <property type="entry name" value="4'-phosphopantetheinyl transferase"/>
    <property type="match status" value="2"/>
</dbReference>
<sequence length="214" mass="23577">MQTIECQDVAGIAAGLSEATIHVWRLRYERVQRRGPLRALLALYLGAPAESIIFVENEHGRPELATPWRGQLQFNWSHSGDAALVTIARRLAPGVDIERVRARPRAMHVAERFFHSHETAALAALEPSRRDQAFLQLWTGKEAVLKAMGRGIAFGLDRLCLAVAPAAPRVLWLDGDDATQWQLHALSLDADHLASVAWRGPALSVAAWTLADST</sequence>
<dbReference type="InterPro" id="IPR037143">
    <property type="entry name" value="4-PPantetheinyl_Trfase_dom_sf"/>
</dbReference>
<protein>
    <submittedName>
        <fullName evidence="4">4-phosphopantetheinyl transferase</fullName>
    </submittedName>
</protein>
<dbReference type="PANTHER" id="PTHR12215">
    <property type="entry name" value="PHOSPHOPANTETHEINE TRANSFERASE"/>
    <property type="match status" value="1"/>
</dbReference>
<name>A0A370X065_9GAMM</name>
<evidence type="ECO:0000259" key="3">
    <source>
        <dbReference type="Pfam" id="PF01648"/>
    </source>
</evidence>
<dbReference type="OrthoDB" id="9808281at2"/>
<keyword evidence="5" id="KW-1185">Reference proteome</keyword>
<dbReference type="PANTHER" id="PTHR12215:SF10">
    <property type="entry name" value="L-AMINOADIPATE-SEMIALDEHYDE DEHYDROGENASE-PHOSPHOPANTETHEINYL TRANSFERASE"/>
    <property type="match status" value="1"/>
</dbReference>
<organism evidence="4 5">
    <name type="scientific">Dyella monticola</name>
    <dbReference type="NCBI Taxonomy" id="1927958"/>
    <lineage>
        <taxon>Bacteria</taxon>
        <taxon>Pseudomonadati</taxon>
        <taxon>Pseudomonadota</taxon>
        <taxon>Gammaproteobacteria</taxon>
        <taxon>Lysobacterales</taxon>
        <taxon>Rhodanobacteraceae</taxon>
        <taxon>Dyella</taxon>
    </lineage>
</organism>
<evidence type="ECO:0000256" key="2">
    <source>
        <dbReference type="ARBA" id="ARBA00022679"/>
    </source>
</evidence>
<evidence type="ECO:0000313" key="4">
    <source>
        <dbReference type="EMBL" id="RDS81746.1"/>
    </source>
</evidence>
<feature type="domain" description="4'-phosphopantetheinyl transferase" evidence="3">
    <location>
        <begin position="94"/>
        <end position="196"/>
    </location>
</feature>
<accession>A0A370X065</accession>
<keyword evidence="2 4" id="KW-0808">Transferase</keyword>
<reference evidence="4 5" key="1">
    <citation type="submission" date="2018-07" db="EMBL/GenBank/DDBJ databases">
        <title>Dyella monticola sp. nov. and Dyella psychrodurans sp. nov. isolated from monsoon evergreen broad-leaved forest soil of Dinghu Mountain, China.</title>
        <authorList>
            <person name="Gao Z."/>
            <person name="Qiu L."/>
        </authorList>
    </citation>
    <scope>NUCLEOTIDE SEQUENCE [LARGE SCALE GENOMIC DNA]</scope>
    <source>
        <strain evidence="4 5">4G-K06</strain>
    </source>
</reference>
<dbReference type="Proteomes" id="UP000254258">
    <property type="component" value="Unassembled WGS sequence"/>
</dbReference>
<dbReference type="GO" id="GO:0019878">
    <property type="term" value="P:lysine biosynthetic process via aminoadipic acid"/>
    <property type="evidence" value="ECO:0007669"/>
    <property type="project" value="TreeGrafter"/>
</dbReference>
<dbReference type="EMBL" id="QRBE01000005">
    <property type="protein sequence ID" value="RDS81746.1"/>
    <property type="molecule type" value="Genomic_DNA"/>
</dbReference>
<comment type="similarity">
    <text evidence="1">Belongs to the P-Pant transferase superfamily. Gsp/Sfp/HetI/AcpT family.</text>
</comment>
<gene>
    <name evidence="4" type="ORF">DWU98_10140</name>
</gene>
<evidence type="ECO:0000256" key="1">
    <source>
        <dbReference type="ARBA" id="ARBA00010990"/>
    </source>
</evidence>
<comment type="caution">
    <text evidence="4">The sequence shown here is derived from an EMBL/GenBank/DDBJ whole genome shotgun (WGS) entry which is preliminary data.</text>
</comment>
<dbReference type="InterPro" id="IPR008278">
    <property type="entry name" value="4-PPantetheinyl_Trfase_dom"/>
</dbReference>
<dbReference type="RefSeq" id="WP_115495612.1">
    <property type="nucleotide sequence ID" value="NZ_QRBE01000005.1"/>
</dbReference>
<dbReference type="GO" id="GO:0000287">
    <property type="term" value="F:magnesium ion binding"/>
    <property type="evidence" value="ECO:0007669"/>
    <property type="project" value="InterPro"/>
</dbReference>
<dbReference type="Gene3D" id="3.90.470.20">
    <property type="entry name" value="4'-phosphopantetheinyl transferase domain"/>
    <property type="match status" value="1"/>
</dbReference>
<dbReference type="AlphaFoldDB" id="A0A370X065"/>
<dbReference type="Pfam" id="PF01648">
    <property type="entry name" value="ACPS"/>
    <property type="match status" value="1"/>
</dbReference>
<dbReference type="GO" id="GO:0008897">
    <property type="term" value="F:holo-[acyl-carrier-protein] synthase activity"/>
    <property type="evidence" value="ECO:0007669"/>
    <property type="project" value="InterPro"/>
</dbReference>
<dbReference type="GO" id="GO:0005829">
    <property type="term" value="C:cytosol"/>
    <property type="evidence" value="ECO:0007669"/>
    <property type="project" value="TreeGrafter"/>
</dbReference>
<dbReference type="InterPro" id="IPR050559">
    <property type="entry name" value="P-Pant_transferase_sf"/>
</dbReference>